<feature type="domain" description="Palmitoyltransferase DHHC" evidence="8">
    <location>
        <begin position="102"/>
        <end position="238"/>
    </location>
</feature>
<dbReference type="GO" id="GO:0006612">
    <property type="term" value="P:protein targeting to membrane"/>
    <property type="evidence" value="ECO:0007669"/>
    <property type="project" value="TreeGrafter"/>
</dbReference>
<sequence>MRVNGLSKPLNALQVLTWVLFPYFIGGYTILSFIPQISVPSDLPSTGPGWDAQNYILGSLIYALSFLGIYSGGQACSIDPIDNHLQTHLRTNPNGRSKGGEGKTFCWVCQVHVSSKSKHCRFCEKCVHEFDHHCQWLNTCVGGKNYRHFFRCVCAVFAFTSLELVGFAVLLARFYLDGVHGGVRYRITSLYGGGQDSVVFAAFAISYAAVLLVTVGMIAQLFFFHVNLQRRGITTYDYV</sequence>
<organism evidence="9 10">
    <name type="scientific">Triparma retinervis</name>
    <dbReference type="NCBI Taxonomy" id="2557542"/>
    <lineage>
        <taxon>Eukaryota</taxon>
        <taxon>Sar</taxon>
        <taxon>Stramenopiles</taxon>
        <taxon>Ochrophyta</taxon>
        <taxon>Bolidophyceae</taxon>
        <taxon>Parmales</taxon>
        <taxon>Triparmaceae</taxon>
        <taxon>Triparma</taxon>
    </lineage>
</organism>
<keyword evidence="10" id="KW-1185">Reference proteome</keyword>
<comment type="similarity">
    <text evidence="7">Belongs to the DHHC palmitoyltransferase family.</text>
</comment>
<comment type="subcellular location">
    <subcellularLocation>
        <location evidence="1">Membrane</location>
        <topology evidence="1">Multi-pass membrane protein</topology>
    </subcellularLocation>
</comment>
<comment type="domain">
    <text evidence="7">The DHHC domain is required for palmitoyltransferase activity.</text>
</comment>
<feature type="transmembrane region" description="Helical" evidence="7">
    <location>
        <begin position="12"/>
        <end position="34"/>
    </location>
</feature>
<dbReference type="Pfam" id="PF01529">
    <property type="entry name" value="DHHC"/>
    <property type="match status" value="1"/>
</dbReference>
<keyword evidence="4 7" id="KW-1133">Transmembrane helix</keyword>
<dbReference type="InterPro" id="IPR001594">
    <property type="entry name" value="Palmitoyltrfase_DHHC"/>
</dbReference>
<keyword evidence="2 7" id="KW-0808">Transferase</keyword>
<dbReference type="AlphaFoldDB" id="A0A9W7A7C9"/>
<evidence type="ECO:0000256" key="3">
    <source>
        <dbReference type="ARBA" id="ARBA00022692"/>
    </source>
</evidence>
<feature type="transmembrane region" description="Helical" evidence="7">
    <location>
        <begin position="54"/>
        <end position="73"/>
    </location>
</feature>
<comment type="catalytic activity">
    <reaction evidence="7">
        <text>L-cysteinyl-[protein] + hexadecanoyl-CoA = S-hexadecanoyl-L-cysteinyl-[protein] + CoA</text>
        <dbReference type="Rhea" id="RHEA:36683"/>
        <dbReference type="Rhea" id="RHEA-COMP:10131"/>
        <dbReference type="Rhea" id="RHEA-COMP:11032"/>
        <dbReference type="ChEBI" id="CHEBI:29950"/>
        <dbReference type="ChEBI" id="CHEBI:57287"/>
        <dbReference type="ChEBI" id="CHEBI:57379"/>
        <dbReference type="ChEBI" id="CHEBI:74151"/>
        <dbReference type="EC" id="2.3.1.225"/>
    </reaction>
</comment>
<keyword evidence="6 7" id="KW-0012">Acyltransferase</keyword>
<evidence type="ECO:0000313" key="10">
    <source>
        <dbReference type="Proteomes" id="UP001165082"/>
    </source>
</evidence>
<gene>
    <name evidence="9" type="ORF">TrRE_jg3512</name>
</gene>
<accession>A0A9W7A7C9</accession>
<feature type="transmembrane region" description="Helical" evidence="7">
    <location>
        <begin position="152"/>
        <end position="176"/>
    </location>
</feature>
<evidence type="ECO:0000256" key="1">
    <source>
        <dbReference type="ARBA" id="ARBA00004141"/>
    </source>
</evidence>
<dbReference type="GO" id="GO:0019706">
    <property type="term" value="F:protein-cysteine S-palmitoyltransferase activity"/>
    <property type="evidence" value="ECO:0007669"/>
    <property type="project" value="UniProtKB-EC"/>
</dbReference>
<dbReference type="EMBL" id="BRXZ01001213">
    <property type="protein sequence ID" value="GMH65476.1"/>
    <property type="molecule type" value="Genomic_DNA"/>
</dbReference>
<dbReference type="Proteomes" id="UP001165082">
    <property type="component" value="Unassembled WGS sequence"/>
</dbReference>
<dbReference type="GO" id="GO:0016020">
    <property type="term" value="C:membrane"/>
    <property type="evidence" value="ECO:0007669"/>
    <property type="project" value="UniProtKB-SubCell"/>
</dbReference>
<evidence type="ECO:0000256" key="4">
    <source>
        <dbReference type="ARBA" id="ARBA00022989"/>
    </source>
</evidence>
<dbReference type="EC" id="2.3.1.225" evidence="7"/>
<proteinExistence type="inferred from homology"/>
<feature type="non-terminal residue" evidence="9">
    <location>
        <position position="1"/>
    </location>
</feature>
<dbReference type="PANTHER" id="PTHR22883">
    <property type="entry name" value="ZINC FINGER DHHC DOMAIN CONTAINING PROTEIN"/>
    <property type="match status" value="1"/>
</dbReference>
<evidence type="ECO:0000256" key="7">
    <source>
        <dbReference type="RuleBase" id="RU079119"/>
    </source>
</evidence>
<name>A0A9W7A7C9_9STRA</name>
<dbReference type="PANTHER" id="PTHR22883:SF203">
    <property type="entry name" value="PALMITOYLTRANSFERASE"/>
    <property type="match status" value="1"/>
</dbReference>
<keyword evidence="3 7" id="KW-0812">Transmembrane</keyword>
<keyword evidence="5 7" id="KW-0472">Membrane</keyword>
<reference evidence="9" key="1">
    <citation type="submission" date="2022-07" db="EMBL/GenBank/DDBJ databases">
        <title>Genome analysis of Parmales, a sister group of diatoms, reveals the evolutionary specialization of diatoms from phago-mixotrophs to photoautotrophs.</title>
        <authorList>
            <person name="Ban H."/>
            <person name="Sato S."/>
            <person name="Yoshikawa S."/>
            <person name="Kazumasa Y."/>
            <person name="Nakamura Y."/>
            <person name="Ichinomiya M."/>
            <person name="Saitoh K."/>
            <person name="Sato N."/>
            <person name="Blanc-Mathieu R."/>
            <person name="Endo H."/>
            <person name="Kuwata A."/>
            <person name="Ogata H."/>
        </authorList>
    </citation>
    <scope>NUCLEOTIDE SEQUENCE</scope>
</reference>
<evidence type="ECO:0000259" key="8">
    <source>
        <dbReference type="Pfam" id="PF01529"/>
    </source>
</evidence>
<evidence type="ECO:0000256" key="2">
    <source>
        <dbReference type="ARBA" id="ARBA00022679"/>
    </source>
</evidence>
<dbReference type="PROSITE" id="PS50216">
    <property type="entry name" value="DHHC"/>
    <property type="match status" value="1"/>
</dbReference>
<evidence type="ECO:0000313" key="9">
    <source>
        <dbReference type="EMBL" id="GMH65476.1"/>
    </source>
</evidence>
<dbReference type="OrthoDB" id="9909019at2759"/>
<dbReference type="GO" id="GO:0005794">
    <property type="term" value="C:Golgi apparatus"/>
    <property type="evidence" value="ECO:0007669"/>
    <property type="project" value="TreeGrafter"/>
</dbReference>
<dbReference type="GO" id="GO:0005783">
    <property type="term" value="C:endoplasmic reticulum"/>
    <property type="evidence" value="ECO:0007669"/>
    <property type="project" value="TreeGrafter"/>
</dbReference>
<dbReference type="InterPro" id="IPR039859">
    <property type="entry name" value="PFA4/ZDH16/20/ERF2-like"/>
</dbReference>
<comment type="caution">
    <text evidence="9">The sequence shown here is derived from an EMBL/GenBank/DDBJ whole genome shotgun (WGS) entry which is preliminary data.</text>
</comment>
<evidence type="ECO:0000256" key="6">
    <source>
        <dbReference type="ARBA" id="ARBA00023315"/>
    </source>
</evidence>
<evidence type="ECO:0000256" key="5">
    <source>
        <dbReference type="ARBA" id="ARBA00023136"/>
    </source>
</evidence>
<feature type="transmembrane region" description="Helical" evidence="7">
    <location>
        <begin position="198"/>
        <end position="224"/>
    </location>
</feature>
<protein>
    <recommendedName>
        <fullName evidence="7">Palmitoyltransferase</fullName>
        <ecNumber evidence="7">2.3.1.225</ecNumber>
    </recommendedName>
</protein>